<gene>
    <name evidence="1" type="ORF">C5167_008802</name>
</gene>
<dbReference type="Proteomes" id="UP000316621">
    <property type="component" value="Chromosome 6"/>
</dbReference>
<sequence>MKSQVIGTLTRCITTSLPGSYWFTGKASPISQFQEVQLKTPIISLGLLWILFPNKYLTLGWRKKPQQLFGYFIVSMSVSKDFLALHVCMDVLALASLKVDLSGIEPDSTVTVKWRGKADFIKRRMRMI</sequence>
<dbReference type="EMBL" id="CM010720">
    <property type="protein sequence ID" value="RZC65108.1"/>
    <property type="molecule type" value="Genomic_DNA"/>
</dbReference>
<dbReference type="AlphaFoldDB" id="A0A4Y7JZ97"/>
<evidence type="ECO:0000313" key="1">
    <source>
        <dbReference type="EMBL" id="RZC65108.1"/>
    </source>
</evidence>
<dbReference type="Gene3D" id="2.102.10.10">
    <property type="entry name" value="Rieske [2Fe-2S] iron-sulphur domain"/>
    <property type="match status" value="1"/>
</dbReference>
<proteinExistence type="predicted"/>
<dbReference type="Gramene" id="RZC65108">
    <property type="protein sequence ID" value="RZC65108"/>
    <property type="gene ID" value="C5167_008802"/>
</dbReference>
<name>A0A4Y7JZ97_PAPSO</name>
<evidence type="ECO:0000313" key="2">
    <source>
        <dbReference type="Proteomes" id="UP000316621"/>
    </source>
</evidence>
<organism evidence="1 2">
    <name type="scientific">Papaver somniferum</name>
    <name type="common">Opium poppy</name>
    <dbReference type="NCBI Taxonomy" id="3469"/>
    <lineage>
        <taxon>Eukaryota</taxon>
        <taxon>Viridiplantae</taxon>
        <taxon>Streptophyta</taxon>
        <taxon>Embryophyta</taxon>
        <taxon>Tracheophyta</taxon>
        <taxon>Spermatophyta</taxon>
        <taxon>Magnoliopsida</taxon>
        <taxon>Ranunculales</taxon>
        <taxon>Papaveraceae</taxon>
        <taxon>Papaveroideae</taxon>
        <taxon>Papaver</taxon>
    </lineage>
</organism>
<accession>A0A4Y7JZ97</accession>
<reference evidence="1 2" key="1">
    <citation type="journal article" date="2018" name="Science">
        <title>The opium poppy genome and morphinan production.</title>
        <authorList>
            <person name="Guo L."/>
            <person name="Winzer T."/>
            <person name="Yang X."/>
            <person name="Li Y."/>
            <person name="Ning Z."/>
            <person name="He Z."/>
            <person name="Teodor R."/>
            <person name="Lu Y."/>
            <person name="Bowser T.A."/>
            <person name="Graham I.A."/>
            <person name="Ye K."/>
        </authorList>
    </citation>
    <scope>NUCLEOTIDE SEQUENCE [LARGE SCALE GENOMIC DNA]</scope>
    <source>
        <strain evidence="2">cv. HN1</strain>
        <tissue evidence="1">Leaves</tissue>
    </source>
</reference>
<dbReference type="STRING" id="3469.A0A4Y7JZ97"/>
<keyword evidence="2" id="KW-1185">Reference proteome</keyword>
<dbReference type="InterPro" id="IPR036922">
    <property type="entry name" value="Rieske_2Fe-2S_sf"/>
</dbReference>
<dbReference type="GO" id="GO:0051537">
    <property type="term" value="F:2 iron, 2 sulfur cluster binding"/>
    <property type="evidence" value="ECO:0007669"/>
    <property type="project" value="InterPro"/>
</dbReference>
<protein>
    <submittedName>
        <fullName evidence="1">Uncharacterized protein</fullName>
    </submittedName>
</protein>